<accession>A0ABX2AVZ0</accession>
<comment type="caution">
    <text evidence="7">The sequence shown here is derived from an EMBL/GenBank/DDBJ whole genome shotgun (WGS) entry which is preliminary data.</text>
</comment>
<evidence type="ECO:0000259" key="6">
    <source>
        <dbReference type="Pfam" id="PF07980"/>
    </source>
</evidence>
<dbReference type="GeneID" id="82158393"/>
<name>A0ABX2AVZ0_9BACT</name>
<evidence type="ECO:0000256" key="2">
    <source>
        <dbReference type="ARBA" id="ARBA00006275"/>
    </source>
</evidence>
<gene>
    <name evidence="7" type="ORF">HPS55_11520</name>
</gene>
<evidence type="ECO:0000256" key="3">
    <source>
        <dbReference type="ARBA" id="ARBA00022729"/>
    </source>
</evidence>
<dbReference type="InterPro" id="IPR012944">
    <property type="entry name" value="SusD_RagB_dom"/>
</dbReference>
<keyword evidence="5" id="KW-0998">Cell outer membrane</keyword>
<evidence type="ECO:0000313" key="8">
    <source>
        <dbReference type="Proteomes" id="UP001193734"/>
    </source>
</evidence>
<dbReference type="Pfam" id="PF07980">
    <property type="entry name" value="SusD_RagB"/>
    <property type="match status" value="1"/>
</dbReference>
<reference evidence="7 8" key="1">
    <citation type="submission" date="2020-05" db="EMBL/GenBank/DDBJ databases">
        <title>Distinct polysaccharide utilization as determinants for interspecies competition between intestinal Prevotella spp.</title>
        <authorList>
            <person name="Galvez E.J.C."/>
            <person name="Iljazovic A."/>
            <person name="Strowig T."/>
        </authorList>
    </citation>
    <scope>NUCLEOTIDE SEQUENCE [LARGE SCALE GENOMIC DNA]</scope>
    <source>
        <strain evidence="7 8">PROD</strain>
    </source>
</reference>
<dbReference type="Proteomes" id="UP001193734">
    <property type="component" value="Unassembled WGS sequence"/>
</dbReference>
<keyword evidence="4" id="KW-0472">Membrane</keyword>
<organism evidence="7 8">
    <name type="scientific">Xylanibacter rodentium</name>
    <dbReference type="NCBI Taxonomy" id="2736289"/>
    <lineage>
        <taxon>Bacteria</taxon>
        <taxon>Pseudomonadati</taxon>
        <taxon>Bacteroidota</taxon>
        <taxon>Bacteroidia</taxon>
        <taxon>Bacteroidales</taxon>
        <taxon>Prevotellaceae</taxon>
        <taxon>Xylanibacter</taxon>
    </lineage>
</organism>
<dbReference type="RefSeq" id="WP_172324967.1">
    <property type="nucleotide sequence ID" value="NZ_CASGXU010000015.1"/>
</dbReference>
<keyword evidence="3" id="KW-0732">Signal</keyword>
<dbReference type="SUPFAM" id="SSF48452">
    <property type="entry name" value="TPR-like"/>
    <property type="match status" value="1"/>
</dbReference>
<proteinExistence type="inferred from homology"/>
<comment type="subcellular location">
    <subcellularLocation>
        <location evidence="1">Cell outer membrane</location>
    </subcellularLocation>
</comment>
<sequence>MKKYMLFILSGLLTTSCIDTVVLPDDITIGEDMWKSKSDVEGMVNGVYKAMTSEAIIERCIVWGSYRSDEMNPIVQTFNNGKENALKDIKSGYMTQTNTYADWSAFYGVINRCNLVLQHAPEVVESDPAYTEATLNTDISQMLAMRSLCYFYLVRAFRDIPVTPGAYKFSSQEFEIPQEAPLTVLNKCIEDLETAIKTPLSPNGFTDWRRVGYMNKEGIAALLADVYLWRGSMTHNSADYQKCVEYCDIVLDSKRAATADYFDFGRPWSNLVYDGSVNYRAQFISGNSLESIFELQMDGKNDDNFGLRNCYWNYDEKSRGNGLMNASLIFNEVNADKVYISDKDYRWYESCYSVNSSDKEELDIFKMVSLMETGNVEGNLKPQTPLSRGYEEVAQNWIFYRLSDVMLMKAEALVQLTPDSEDAADKDVENVLRSAFSLVNEVNKRSIALATLTDADTLKFSTYSNKAAMEELVLAERLRELCFEGKRYFDLLRYNYRHVDGVQPDKILADINEDPDVMVENNGSMMNLMTRGMSVGGGAARLLMHTEPYLYFPVLESELKANLLLKQNPAYKKSNLYDKN</sequence>
<dbReference type="Gene3D" id="1.25.40.390">
    <property type="match status" value="1"/>
</dbReference>
<comment type="similarity">
    <text evidence="2">Belongs to the SusD family.</text>
</comment>
<feature type="domain" description="RagB/SusD" evidence="6">
    <location>
        <begin position="384"/>
        <end position="571"/>
    </location>
</feature>
<keyword evidence="8" id="KW-1185">Reference proteome</keyword>
<evidence type="ECO:0000313" key="7">
    <source>
        <dbReference type="EMBL" id="NPE14939.1"/>
    </source>
</evidence>
<evidence type="ECO:0000256" key="5">
    <source>
        <dbReference type="ARBA" id="ARBA00023237"/>
    </source>
</evidence>
<dbReference type="InterPro" id="IPR011990">
    <property type="entry name" value="TPR-like_helical_dom_sf"/>
</dbReference>
<evidence type="ECO:0000256" key="1">
    <source>
        <dbReference type="ARBA" id="ARBA00004442"/>
    </source>
</evidence>
<evidence type="ECO:0000256" key="4">
    <source>
        <dbReference type="ARBA" id="ARBA00023136"/>
    </source>
</evidence>
<dbReference type="PROSITE" id="PS51257">
    <property type="entry name" value="PROKAR_LIPOPROTEIN"/>
    <property type="match status" value="1"/>
</dbReference>
<dbReference type="EMBL" id="JABKKE010000021">
    <property type="protein sequence ID" value="NPE14939.1"/>
    <property type="molecule type" value="Genomic_DNA"/>
</dbReference>
<protein>
    <submittedName>
        <fullName evidence="7">RagB/SusD family nutrient uptake outer membrane protein</fullName>
    </submittedName>
</protein>